<protein>
    <recommendedName>
        <fullName evidence="2">ZW10 C-terminal helical domain-containing protein</fullName>
    </recommendedName>
</protein>
<comment type="caution">
    <text evidence="3">The sequence shown here is derived from an EMBL/GenBank/DDBJ whole genome shotgun (WGS) entry which is preliminary data.</text>
</comment>
<dbReference type="EMBL" id="JAVFHQ010000016">
    <property type="protein sequence ID" value="KAK4546213.1"/>
    <property type="molecule type" value="Genomic_DNA"/>
</dbReference>
<organism evidence="3 4">
    <name type="scientific">Oleoguttula mirabilis</name>
    <dbReference type="NCBI Taxonomy" id="1507867"/>
    <lineage>
        <taxon>Eukaryota</taxon>
        <taxon>Fungi</taxon>
        <taxon>Dikarya</taxon>
        <taxon>Ascomycota</taxon>
        <taxon>Pezizomycotina</taxon>
        <taxon>Dothideomycetes</taxon>
        <taxon>Dothideomycetidae</taxon>
        <taxon>Mycosphaerellales</taxon>
        <taxon>Teratosphaeriaceae</taxon>
        <taxon>Oleoguttula</taxon>
    </lineage>
</organism>
<dbReference type="GO" id="GO:1990423">
    <property type="term" value="C:RZZ complex"/>
    <property type="evidence" value="ECO:0007669"/>
    <property type="project" value="TreeGrafter"/>
</dbReference>
<feature type="domain" description="ZW10 C-terminal helical" evidence="2">
    <location>
        <begin position="705"/>
        <end position="846"/>
    </location>
</feature>
<sequence>MATADPIPPAILQYISHNTYPDSESVFSSTLTTPSISTLLQELHAAQDDVKNDIRTLSKATAPDIDTWISRAQALQADILHSRDTARAIVAEHEEGRQLKVQVEDAASKVALLEREVGFEETLSGTLEHIRYANGVLDAVQDEAVKGNVEAALERLETAQESIDGLDDVRETRACGLLQGRVKQLRDSLAETATEFWNALLDVRVEEKIVAVKRGGGLSSYVPDAAADLLETDLEDLVMAAQVLGIFDGLVLTLSRDVERAVVRPRLLVDEDGQVVKVIFNAAELSCAGKSDDTSLAALLKDLETIVTFLATHLPASISLPLSDLLIPALSTRLEDHWLEPAVPLDISEMPAFQDTLARVQHLADHIDKCSLRGTKHLHDWVEGAPRTWLTKRREAVLGEVRNLVFAGLGETEVVERVETRMVAREDHAALGGGAIEEGGEEEWDSAWEEPAEEEKEIPVEGRHGSSIVAAADGAEEDDESSAWDTNDPDDKPANEAAGDEEGEGDAWGWGDDEKAAASPVATKPTSQSSSAKPNGTTPTPTPTKPAEREMTLRETFTVTAIPSGILTIIQTLIADAQTLAGSAYASSPIAPAATGLYTLPTLALAIYRATALTAYTTKLAATGNMLIYNDASHLSSLLRDWQNGEPEKSRLRLDGDVKALETFAKRAYSAEMESQRTILKDLLDGAGGFGNVTKPPFKAECESAVEQTVDRLREVGKLWKGVLSDGALLQSLGSLLATVTGKMIAEIVDLGDIGEEDSHQLRKLMDVVSAAKDLFVQQGGGQDMTFIYCPNWLKFQYLAEILESSLADIRYLWSEGELSLEFEAEEVVELIEGLFAESEMRRRAIGEVRRGGRR</sequence>
<accession>A0AAV9JLQ3</accession>
<evidence type="ECO:0000313" key="4">
    <source>
        <dbReference type="Proteomes" id="UP001324427"/>
    </source>
</evidence>
<dbReference type="PANTHER" id="PTHR12205:SF0">
    <property type="entry name" value="CENTROMERE_KINETOCHORE PROTEIN ZW10 HOMOLOG"/>
    <property type="match status" value="1"/>
</dbReference>
<feature type="compositionally biased region" description="Acidic residues" evidence="1">
    <location>
        <begin position="438"/>
        <end position="456"/>
    </location>
</feature>
<proteinExistence type="predicted"/>
<evidence type="ECO:0000259" key="2">
    <source>
        <dbReference type="Pfam" id="PF22766"/>
    </source>
</evidence>
<dbReference type="GO" id="GO:0005737">
    <property type="term" value="C:cytoplasm"/>
    <property type="evidence" value="ECO:0007669"/>
    <property type="project" value="GOC"/>
</dbReference>
<evidence type="ECO:0000313" key="3">
    <source>
        <dbReference type="EMBL" id="KAK4546213.1"/>
    </source>
</evidence>
<feature type="compositionally biased region" description="Polar residues" evidence="1">
    <location>
        <begin position="524"/>
        <end position="533"/>
    </location>
</feature>
<dbReference type="GO" id="GO:0006888">
    <property type="term" value="P:endoplasmic reticulum to Golgi vesicle-mediated transport"/>
    <property type="evidence" value="ECO:0007669"/>
    <property type="project" value="TreeGrafter"/>
</dbReference>
<dbReference type="InterPro" id="IPR055148">
    <property type="entry name" value="ZW10_C_2"/>
</dbReference>
<dbReference type="Pfam" id="PF22766">
    <property type="entry name" value="ZW10_C2"/>
    <property type="match status" value="1"/>
</dbReference>
<dbReference type="GO" id="GO:0007094">
    <property type="term" value="P:mitotic spindle assembly checkpoint signaling"/>
    <property type="evidence" value="ECO:0007669"/>
    <property type="project" value="TreeGrafter"/>
</dbReference>
<gene>
    <name evidence="3" type="ORF">LTR36_002350</name>
</gene>
<dbReference type="InterPro" id="IPR046362">
    <property type="entry name" value="Zw10/DSL1_C_sf"/>
</dbReference>
<dbReference type="PANTHER" id="PTHR12205">
    <property type="entry name" value="CENTROMERE/KINETOCHORE PROTEIN ZW10"/>
    <property type="match status" value="1"/>
</dbReference>
<dbReference type="Proteomes" id="UP001324427">
    <property type="component" value="Unassembled WGS sequence"/>
</dbReference>
<dbReference type="Gene3D" id="1.10.357.150">
    <property type="match status" value="1"/>
</dbReference>
<name>A0AAV9JLQ3_9PEZI</name>
<reference evidence="3 4" key="1">
    <citation type="submission" date="2021-11" db="EMBL/GenBank/DDBJ databases">
        <title>Black yeast isolated from Biological Soil Crust.</title>
        <authorList>
            <person name="Kurbessoian T."/>
        </authorList>
    </citation>
    <scope>NUCLEOTIDE SEQUENCE [LARGE SCALE GENOMIC DNA]</scope>
    <source>
        <strain evidence="3 4">CCFEE 5522</strain>
    </source>
</reference>
<keyword evidence="4" id="KW-1185">Reference proteome</keyword>
<evidence type="ECO:0000256" key="1">
    <source>
        <dbReference type="SAM" id="MobiDB-lite"/>
    </source>
</evidence>
<feature type="region of interest" description="Disordered" evidence="1">
    <location>
        <begin position="429"/>
        <end position="550"/>
    </location>
</feature>
<dbReference type="AlphaFoldDB" id="A0AAV9JLQ3"/>